<evidence type="ECO:0000313" key="1">
    <source>
        <dbReference type="EMBL" id="AIF66448.1"/>
    </source>
</evidence>
<dbReference type="Pfam" id="PF10628">
    <property type="entry name" value="CotE"/>
    <property type="match status" value="1"/>
</dbReference>
<accession>A0AAX2ECJ0</accession>
<evidence type="ECO:0000313" key="3">
    <source>
        <dbReference type="Proteomes" id="UP000027980"/>
    </source>
</evidence>
<dbReference type="GeneID" id="34221133"/>
<dbReference type="KEGG" id="tap:GZ22_07245"/>
<dbReference type="Proteomes" id="UP000027980">
    <property type="component" value="Chromosome"/>
</dbReference>
<keyword evidence="1" id="KW-0167">Capsid protein</keyword>
<protein>
    <submittedName>
        <fullName evidence="1 2">Spore coat protein</fullName>
    </submittedName>
</protein>
<dbReference type="EMBL" id="FOCD01000001">
    <property type="protein sequence ID" value="SEM70553.1"/>
    <property type="molecule type" value="Genomic_DNA"/>
</dbReference>
<dbReference type="HOGENOM" id="CLU_109780_0_0_9"/>
<dbReference type="RefSeq" id="WP_038560403.1">
    <property type="nucleotide sequence ID" value="NZ_CP008876.1"/>
</dbReference>
<reference evidence="2 4" key="2">
    <citation type="submission" date="2016-10" db="EMBL/GenBank/DDBJ databases">
        <authorList>
            <person name="Varghese N."/>
            <person name="Submissions S."/>
        </authorList>
    </citation>
    <scope>NUCLEOTIDE SEQUENCE [LARGE SCALE GENOMIC DNA]</scope>
    <source>
        <strain evidence="2 4">DSM 21619</strain>
    </source>
</reference>
<gene>
    <name evidence="1" type="ORF">GZ22_07245</name>
    <name evidence="2" type="ORF">SAMN04489762_0808</name>
</gene>
<sequence>MGFLEQNYREIITKAVIGRGRKFSKNIDHIRPEHKPSSILGCWIINHRYHAKKKGDKGVEVVGTYDINVWYSYNDNTKTHVVSESVEYKELIKLSIKDENCVDDDFEVYAKAIQQPNCLECKIVQHGQKIFVEVEKEFLVEVIGETKLCVKVDPDGCVVEDVEEDWDYELTEDDFKDVDPDFLDKKDDDED</sequence>
<proteinExistence type="predicted"/>
<reference evidence="1 3" key="1">
    <citation type="submission" date="2014-07" db="EMBL/GenBank/DDBJ databases">
        <title>Complete genome sequence of a moderately halophilic bacterium Terribacillus aidingensis MP602, isolated from Cryptomeria fortunei in Tianmu mountain in China.</title>
        <authorList>
            <person name="Wang Y."/>
            <person name="Lu P."/>
            <person name="Zhang L."/>
        </authorList>
    </citation>
    <scope>NUCLEOTIDE SEQUENCE [LARGE SCALE GENOMIC DNA]</scope>
    <source>
        <strain evidence="1 3">MP602</strain>
    </source>
</reference>
<evidence type="ECO:0000313" key="2">
    <source>
        <dbReference type="EMBL" id="SEM70553.1"/>
    </source>
</evidence>
<dbReference type="Proteomes" id="UP000199735">
    <property type="component" value="Unassembled WGS sequence"/>
</dbReference>
<dbReference type="EMBL" id="CP008876">
    <property type="protein sequence ID" value="AIF66448.1"/>
    <property type="molecule type" value="Genomic_DNA"/>
</dbReference>
<dbReference type="OrthoDB" id="2374983at2"/>
<dbReference type="InterPro" id="IPR018901">
    <property type="entry name" value="Spore_coat_CotE"/>
</dbReference>
<evidence type="ECO:0000313" key="4">
    <source>
        <dbReference type="Proteomes" id="UP000199735"/>
    </source>
</evidence>
<keyword evidence="1" id="KW-0946">Virion</keyword>
<dbReference type="AlphaFoldDB" id="A0A075LPN1"/>
<organism evidence="1 3">
    <name type="scientific">Terribacillus saccharophilus</name>
    <dbReference type="NCBI Taxonomy" id="361277"/>
    <lineage>
        <taxon>Bacteria</taxon>
        <taxon>Bacillati</taxon>
        <taxon>Bacillota</taxon>
        <taxon>Bacilli</taxon>
        <taxon>Bacillales</taxon>
        <taxon>Bacillaceae</taxon>
        <taxon>Terribacillus</taxon>
    </lineage>
</organism>
<accession>A0A075LPN1</accession>
<name>A0A075LPN1_9BACI</name>